<comment type="caution">
    <text evidence="1">The sequence shown here is derived from an EMBL/GenBank/DDBJ whole genome shotgun (WGS) entry which is preliminary data.</text>
</comment>
<dbReference type="RefSeq" id="WP_054747530.1">
    <property type="nucleotide sequence ID" value="NZ_BKAM01000017.1"/>
</dbReference>
<dbReference type="SUPFAM" id="SSF48295">
    <property type="entry name" value="TrpR-like"/>
    <property type="match status" value="1"/>
</dbReference>
<proteinExistence type="predicted"/>
<gene>
    <name evidence="1" type="ORF">LRA02_12690</name>
</gene>
<sequence length="127" mass="15077">MTVSGIENRYRIKIDQVKIWMERYNRRDVDELKHSSKNNQYSLEFKQTVAKEYLAEGTSYPEFVNTAGYDQKKILYAFTYDNRNLRSLTWGDPSEWKDGISYFSFISKQTAEPFEAKDEWSEGENTI</sequence>
<dbReference type="Proteomes" id="UP000321569">
    <property type="component" value="Unassembled WGS sequence"/>
</dbReference>
<evidence type="ECO:0008006" key="3">
    <source>
        <dbReference type="Google" id="ProtNLM"/>
    </source>
</evidence>
<organism evidence="1 2">
    <name type="scientific">Lentilactobacillus rapi</name>
    <dbReference type="NCBI Taxonomy" id="481723"/>
    <lineage>
        <taxon>Bacteria</taxon>
        <taxon>Bacillati</taxon>
        <taxon>Bacillota</taxon>
        <taxon>Bacilli</taxon>
        <taxon>Lactobacillales</taxon>
        <taxon>Lactobacillaceae</taxon>
        <taxon>Lentilactobacillus</taxon>
    </lineage>
</organism>
<evidence type="ECO:0000313" key="1">
    <source>
        <dbReference type="EMBL" id="GEP72401.1"/>
    </source>
</evidence>
<reference evidence="1 2" key="1">
    <citation type="submission" date="2019-07" db="EMBL/GenBank/DDBJ databases">
        <title>Whole genome shotgun sequence of Lactobacillus rapi NBRC 109618.</title>
        <authorList>
            <person name="Hosoyama A."/>
            <person name="Uohara A."/>
            <person name="Ohji S."/>
            <person name="Ichikawa N."/>
        </authorList>
    </citation>
    <scope>NUCLEOTIDE SEQUENCE [LARGE SCALE GENOMIC DNA]</scope>
    <source>
        <strain evidence="1 2">NBRC 109618</strain>
    </source>
</reference>
<dbReference type="InterPro" id="IPR010921">
    <property type="entry name" value="Trp_repressor/repl_initiator"/>
</dbReference>
<name>A0A512PMH6_9LACO</name>
<dbReference type="AlphaFoldDB" id="A0A512PMH6"/>
<protein>
    <recommendedName>
        <fullName evidence="3">Transposase</fullName>
    </recommendedName>
</protein>
<accession>A0A512PMH6</accession>
<dbReference type="GO" id="GO:0043565">
    <property type="term" value="F:sequence-specific DNA binding"/>
    <property type="evidence" value="ECO:0007669"/>
    <property type="project" value="InterPro"/>
</dbReference>
<evidence type="ECO:0000313" key="2">
    <source>
        <dbReference type="Proteomes" id="UP000321569"/>
    </source>
</evidence>
<dbReference type="EMBL" id="BKAM01000017">
    <property type="protein sequence ID" value="GEP72401.1"/>
    <property type="molecule type" value="Genomic_DNA"/>
</dbReference>